<keyword evidence="7" id="KW-1185">Reference proteome</keyword>
<dbReference type="InterPro" id="IPR007792">
    <property type="entry name" value="T4SS_VirB3/TrbD/AvhB"/>
</dbReference>
<keyword evidence="4 5" id="KW-0472">Membrane</keyword>
<organism evidence="6 7">
    <name type="scientific">Veillonella magna</name>
    <dbReference type="NCBI Taxonomy" id="464322"/>
    <lineage>
        <taxon>Bacteria</taxon>
        <taxon>Bacillati</taxon>
        <taxon>Bacillota</taxon>
        <taxon>Negativicutes</taxon>
        <taxon>Veillonellales</taxon>
        <taxon>Veillonellaceae</taxon>
        <taxon>Veillonella</taxon>
    </lineage>
</organism>
<gene>
    <name evidence="6" type="ORF">H6A01_00900</name>
</gene>
<evidence type="ECO:0000256" key="5">
    <source>
        <dbReference type="SAM" id="Phobius"/>
    </source>
</evidence>
<comment type="subcellular location">
    <subcellularLocation>
        <location evidence="1">Membrane</location>
    </subcellularLocation>
</comment>
<feature type="transmembrane region" description="Helical" evidence="5">
    <location>
        <begin position="34"/>
        <end position="65"/>
    </location>
</feature>
<evidence type="ECO:0000256" key="4">
    <source>
        <dbReference type="ARBA" id="ARBA00023136"/>
    </source>
</evidence>
<evidence type="ECO:0000256" key="2">
    <source>
        <dbReference type="ARBA" id="ARBA00022692"/>
    </source>
</evidence>
<sequence length="91" mass="10706">MATPSAHERPEGFEIPLHRSLAKPMLWMGIPRNVFLLIVFFGIFSAVIFKSWFFIGIAIGAYFLARFFTSKDPEFHRVFAANRYYKTFYYP</sequence>
<accession>A0ABS2GFG1</accession>
<dbReference type="RefSeq" id="WP_205087201.1">
    <property type="nucleotide sequence ID" value="NZ_JACJLA010000001.1"/>
</dbReference>
<evidence type="ECO:0000313" key="6">
    <source>
        <dbReference type="EMBL" id="MBM6911884.1"/>
    </source>
</evidence>
<evidence type="ECO:0000313" key="7">
    <source>
        <dbReference type="Proteomes" id="UP000707138"/>
    </source>
</evidence>
<comment type="caution">
    <text evidence="6">The sequence shown here is derived from an EMBL/GenBank/DDBJ whole genome shotgun (WGS) entry which is preliminary data.</text>
</comment>
<dbReference type="EMBL" id="JACJLA010000001">
    <property type="protein sequence ID" value="MBM6911884.1"/>
    <property type="molecule type" value="Genomic_DNA"/>
</dbReference>
<keyword evidence="3 5" id="KW-1133">Transmembrane helix</keyword>
<evidence type="ECO:0000256" key="3">
    <source>
        <dbReference type="ARBA" id="ARBA00022989"/>
    </source>
</evidence>
<dbReference type="Proteomes" id="UP000707138">
    <property type="component" value="Unassembled WGS sequence"/>
</dbReference>
<name>A0ABS2GFG1_9FIRM</name>
<proteinExistence type="predicted"/>
<keyword evidence="2 5" id="KW-0812">Transmembrane</keyword>
<protein>
    <submittedName>
        <fullName evidence="6">VirB3 family type IV secretion system protein</fullName>
    </submittedName>
</protein>
<evidence type="ECO:0000256" key="1">
    <source>
        <dbReference type="ARBA" id="ARBA00004370"/>
    </source>
</evidence>
<reference evidence="6 7" key="1">
    <citation type="journal article" date="2021" name="Sci. Rep.">
        <title>The distribution of antibiotic resistance genes in chicken gut microbiota commensals.</title>
        <authorList>
            <person name="Juricova H."/>
            <person name="Matiasovicova J."/>
            <person name="Kubasova T."/>
            <person name="Cejkova D."/>
            <person name="Rychlik I."/>
        </authorList>
    </citation>
    <scope>NUCLEOTIDE SEQUENCE [LARGE SCALE GENOMIC DNA]</scope>
    <source>
        <strain evidence="6 7">An537</strain>
    </source>
</reference>
<dbReference type="Pfam" id="PF05101">
    <property type="entry name" value="VirB3"/>
    <property type="match status" value="1"/>
</dbReference>